<gene>
    <name evidence="2" type="ORF">LSAT_V11C400202550</name>
</gene>
<evidence type="ECO:0008006" key="4">
    <source>
        <dbReference type="Google" id="ProtNLM"/>
    </source>
</evidence>
<accession>A0A9R1XEX2</accession>
<keyword evidence="3" id="KW-1185">Reference proteome</keyword>
<feature type="compositionally biased region" description="Basic and acidic residues" evidence="1">
    <location>
        <begin position="261"/>
        <end position="272"/>
    </location>
</feature>
<name>A0A9R1XEX2_LACSA</name>
<evidence type="ECO:0000256" key="1">
    <source>
        <dbReference type="SAM" id="MobiDB-lite"/>
    </source>
</evidence>
<feature type="compositionally biased region" description="Basic and acidic residues" evidence="1">
    <location>
        <begin position="147"/>
        <end position="178"/>
    </location>
</feature>
<dbReference type="AlphaFoldDB" id="A0A9R1XEX2"/>
<evidence type="ECO:0000313" key="3">
    <source>
        <dbReference type="Proteomes" id="UP000235145"/>
    </source>
</evidence>
<feature type="region of interest" description="Disordered" evidence="1">
    <location>
        <begin position="110"/>
        <end position="196"/>
    </location>
</feature>
<dbReference type="EMBL" id="NBSK02000004">
    <property type="protein sequence ID" value="KAJ0209994.1"/>
    <property type="molecule type" value="Genomic_DNA"/>
</dbReference>
<feature type="compositionally biased region" description="Basic and acidic residues" evidence="1">
    <location>
        <begin position="185"/>
        <end position="196"/>
    </location>
</feature>
<proteinExistence type="predicted"/>
<feature type="compositionally biased region" description="Basic and acidic residues" evidence="1">
    <location>
        <begin position="118"/>
        <end position="131"/>
    </location>
</feature>
<evidence type="ECO:0000313" key="2">
    <source>
        <dbReference type="EMBL" id="KAJ0209994.1"/>
    </source>
</evidence>
<sequence>MVPVVCRFLWVRIPNEDLIFGLRALGNDQDVCNLVKYTGANKVIQVYTEHGTTNLVTYFMSPNKRNGVVIEELNEEDEVAIEPKQRKQKLVHDPQQESCSSSLPLVVYGGESKSLSPEMRRTRNWKPREGTRSCSKRLYMETETGDNQDKEAPSSEIRDNQDKEAPSSEIRDNQDKEAPSSVTRDNQDKEVQQEHELDATIVHVPISLFEMLNVDFDPFEGLHDSENNNITDPTTIHLGSEYQDSDQDNRGLFDGQSNEFNSKKGEDDYSDDDSHVIVDIDNEVDDIDVDISDFRMNIDEGVEYSGFGFNNDVEDEQETDEEEDLEVIDCDGWESLGEDSHTEKNKRVLLKRLGKEKVCSHGEVHKSSFYVGQMWKSKKDLKNKVDEHALETRRNLAFKKNDATRLRAYCKGVV</sequence>
<dbReference type="Proteomes" id="UP000235145">
    <property type="component" value="Unassembled WGS sequence"/>
</dbReference>
<organism evidence="2 3">
    <name type="scientific">Lactuca sativa</name>
    <name type="common">Garden lettuce</name>
    <dbReference type="NCBI Taxonomy" id="4236"/>
    <lineage>
        <taxon>Eukaryota</taxon>
        <taxon>Viridiplantae</taxon>
        <taxon>Streptophyta</taxon>
        <taxon>Embryophyta</taxon>
        <taxon>Tracheophyta</taxon>
        <taxon>Spermatophyta</taxon>
        <taxon>Magnoliopsida</taxon>
        <taxon>eudicotyledons</taxon>
        <taxon>Gunneridae</taxon>
        <taxon>Pentapetalae</taxon>
        <taxon>asterids</taxon>
        <taxon>campanulids</taxon>
        <taxon>Asterales</taxon>
        <taxon>Asteraceae</taxon>
        <taxon>Cichorioideae</taxon>
        <taxon>Cichorieae</taxon>
        <taxon>Lactucinae</taxon>
        <taxon>Lactuca</taxon>
    </lineage>
</organism>
<reference evidence="2 3" key="1">
    <citation type="journal article" date="2017" name="Nat. Commun.">
        <title>Genome assembly with in vitro proximity ligation data and whole-genome triplication in lettuce.</title>
        <authorList>
            <person name="Reyes-Chin-Wo S."/>
            <person name="Wang Z."/>
            <person name="Yang X."/>
            <person name="Kozik A."/>
            <person name="Arikit S."/>
            <person name="Song C."/>
            <person name="Xia L."/>
            <person name="Froenicke L."/>
            <person name="Lavelle D.O."/>
            <person name="Truco M.J."/>
            <person name="Xia R."/>
            <person name="Zhu S."/>
            <person name="Xu C."/>
            <person name="Xu H."/>
            <person name="Xu X."/>
            <person name="Cox K."/>
            <person name="Korf I."/>
            <person name="Meyers B.C."/>
            <person name="Michelmore R.W."/>
        </authorList>
    </citation>
    <scope>NUCLEOTIDE SEQUENCE [LARGE SCALE GENOMIC DNA]</scope>
    <source>
        <strain evidence="3">cv. Salinas</strain>
        <tissue evidence="2">Seedlings</tissue>
    </source>
</reference>
<comment type="caution">
    <text evidence="2">The sequence shown here is derived from an EMBL/GenBank/DDBJ whole genome shotgun (WGS) entry which is preliminary data.</text>
</comment>
<protein>
    <recommendedName>
        <fullName evidence="4">Transposase MuDR plant domain-containing protein</fullName>
    </recommendedName>
</protein>
<feature type="region of interest" description="Disordered" evidence="1">
    <location>
        <begin position="224"/>
        <end position="272"/>
    </location>
</feature>